<protein>
    <submittedName>
        <fullName evidence="1">Uncharacterized protein</fullName>
    </submittedName>
</protein>
<dbReference type="STRING" id="45070.Lnau_0666"/>
<proteinExistence type="predicted"/>
<dbReference type="AlphaFoldDB" id="A0A0W0WZ01"/>
<sequence length="71" mass="8056">MGGLPNHKAVELEQKNPRMGKENYYLLQPDPENEGIQTIDEVPDLTLVIPSPEEIIENEDTNESPSTCRFM</sequence>
<evidence type="ECO:0000313" key="1">
    <source>
        <dbReference type="EMBL" id="KTD37476.1"/>
    </source>
</evidence>
<reference evidence="1 2" key="1">
    <citation type="submission" date="2015-11" db="EMBL/GenBank/DDBJ databases">
        <title>Genomic analysis of 38 Legionella species identifies large and diverse effector repertoires.</title>
        <authorList>
            <person name="Burstein D."/>
            <person name="Amaro F."/>
            <person name="Zusman T."/>
            <person name="Lifshitz Z."/>
            <person name="Cohen O."/>
            <person name="Gilbert J.A."/>
            <person name="Pupko T."/>
            <person name="Shuman H.A."/>
            <person name="Segal G."/>
        </authorList>
    </citation>
    <scope>NUCLEOTIDE SEQUENCE [LARGE SCALE GENOMIC DNA]</scope>
    <source>
        <strain evidence="1 2">ATCC 49506</strain>
    </source>
</reference>
<organism evidence="1 2">
    <name type="scientific">Legionella nautarum</name>
    <dbReference type="NCBI Taxonomy" id="45070"/>
    <lineage>
        <taxon>Bacteria</taxon>
        <taxon>Pseudomonadati</taxon>
        <taxon>Pseudomonadota</taxon>
        <taxon>Gammaproteobacteria</taxon>
        <taxon>Legionellales</taxon>
        <taxon>Legionellaceae</taxon>
        <taxon>Legionella</taxon>
    </lineage>
</organism>
<gene>
    <name evidence="1" type="ORF">Lnau_0666</name>
</gene>
<dbReference type="RefSeq" id="WP_058503736.1">
    <property type="nucleotide sequence ID" value="NZ_CAAAIF010000008.1"/>
</dbReference>
<name>A0A0W0WZ01_9GAMM</name>
<keyword evidence="2" id="KW-1185">Reference proteome</keyword>
<evidence type="ECO:0000313" key="2">
    <source>
        <dbReference type="Proteomes" id="UP000054725"/>
    </source>
</evidence>
<dbReference type="EMBL" id="LNYO01000011">
    <property type="protein sequence ID" value="KTD37476.1"/>
    <property type="molecule type" value="Genomic_DNA"/>
</dbReference>
<accession>A0A0W0WZ01</accession>
<dbReference type="Proteomes" id="UP000054725">
    <property type="component" value="Unassembled WGS sequence"/>
</dbReference>
<comment type="caution">
    <text evidence="1">The sequence shown here is derived from an EMBL/GenBank/DDBJ whole genome shotgun (WGS) entry which is preliminary data.</text>
</comment>
<dbReference type="PATRIC" id="fig|45070.6.peg.710"/>